<dbReference type="AlphaFoldDB" id="A0A7W7AM07"/>
<organism evidence="1 2">
    <name type="scientific">Sphingomonas abaci</name>
    <dbReference type="NCBI Taxonomy" id="237611"/>
    <lineage>
        <taxon>Bacteria</taxon>
        <taxon>Pseudomonadati</taxon>
        <taxon>Pseudomonadota</taxon>
        <taxon>Alphaproteobacteria</taxon>
        <taxon>Sphingomonadales</taxon>
        <taxon>Sphingomonadaceae</taxon>
        <taxon>Sphingomonas</taxon>
    </lineage>
</organism>
<protein>
    <submittedName>
        <fullName evidence="1">Uncharacterized protein</fullName>
    </submittedName>
</protein>
<dbReference type="EMBL" id="JACHNY010000009">
    <property type="protein sequence ID" value="MBB4619376.1"/>
    <property type="molecule type" value="Genomic_DNA"/>
</dbReference>
<proteinExistence type="predicted"/>
<reference evidence="1 2" key="1">
    <citation type="submission" date="2020-08" db="EMBL/GenBank/DDBJ databases">
        <title>Genomic Encyclopedia of Type Strains, Phase IV (KMG-IV): sequencing the most valuable type-strain genomes for metagenomic binning, comparative biology and taxonomic classification.</title>
        <authorList>
            <person name="Goeker M."/>
        </authorList>
    </citation>
    <scope>NUCLEOTIDE SEQUENCE [LARGE SCALE GENOMIC DNA]</scope>
    <source>
        <strain evidence="1 2">DSM 15867</strain>
    </source>
</reference>
<sequence length="45" mass="4627">MAFGKMLARRLIQVTAVLAIGCGASFAAWQAAGVATYAAGSLVRR</sequence>
<evidence type="ECO:0000313" key="1">
    <source>
        <dbReference type="EMBL" id="MBB4619376.1"/>
    </source>
</evidence>
<accession>A0A7W7AM07</accession>
<keyword evidence="2" id="KW-1185">Reference proteome</keyword>
<name>A0A7W7AM07_9SPHN</name>
<gene>
    <name evidence="1" type="ORF">GGQ96_003529</name>
</gene>
<dbReference type="Proteomes" id="UP000574769">
    <property type="component" value="Unassembled WGS sequence"/>
</dbReference>
<evidence type="ECO:0000313" key="2">
    <source>
        <dbReference type="Proteomes" id="UP000574769"/>
    </source>
</evidence>
<dbReference type="PROSITE" id="PS51257">
    <property type="entry name" value="PROKAR_LIPOPROTEIN"/>
    <property type="match status" value="1"/>
</dbReference>
<comment type="caution">
    <text evidence="1">The sequence shown here is derived from an EMBL/GenBank/DDBJ whole genome shotgun (WGS) entry which is preliminary data.</text>
</comment>